<accession>A0ACB6Z6D5</accession>
<dbReference type="EMBL" id="MU118116">
    <property type="protein sequence ID" value="KAF9644858.1"/>
    <property type="molecule type" value="Genomic_DNA"/>
</dbReference>
<protein>
    <submittedName>
        <fullName evidence="1">Uncharacterized protein</fullName>
    </submittedName>
</protein>
<reference evidence="1" key="2">
    <citation type="journal article" date="2020" name="Nat. Commun.">
        <title>Large-scale genome sequencing of mycorrhizal fungi provides insights into the early evolution of symbiotic traits.</title>
        <authorList>
            <person name="Miyauchi S."/>
            <person name="Kiss E."/>
            <person name="Kuo A."/>
            <person name="Drula E."/>
            <person name="Kohler A."/>
            <person name="Sanchez-Garcia M."/>
            <person name="Morin E."/>
            <person name="Andreopoulos B."/>
            <person name="Barry K.W."/>
            <person name="Bonito G."/>
            <person name="Buee M."/>
            <person name="Carver A."/>
            <person name="Chen C."/>
            <person name="Cichocki N."/>
            <person name="Clum A."/>
            <person name="Culley D."/>
            <person name="Crous P.W."/>
            <person name="Fauchery L."/>
            <person name="Girlanda M."/>
            <person name="Hayes R.D."/>
            <person name="Keri Z."/>
            <person name="LaButti K."/>
            <person name="Lipzen A."/>
            <person name="Lombard V."/>
            <person name="Magnuson J."/>
            <person name="Maillard F."/>
            <person name="Murat C."/>
            <person name="Nolan M."/>
            <person name="Ohm R.A."/>
            <person name="Pangilinan J."/>
            <person name="Pereira M.F."/>
            <person name="Perotto S."/>
            <person name="Peter M."/>
            <person name="Pfister S."/>
            <person name="Riley R."/>
            <person name="Sitrit Y."/>
            <person name="Stielow J.B."/>
            <person name="Szollosi G."/>
            <person name="Zifcakova L."/>
            <person name="Stursova M."/>
            <person name="Spatafora J.W."/>
            <person name="Tedersoo L."/>
            <person name="Vaario L.M."/>
            <person name="Yamada A."/>
            <person name="Yan M."/>
            <person name="Wang P."/>
            <person name="Xu J."/>
            <person name="Bruns T."/>
            <person name="Baldrian P."/>
            <person name="Vilgalys R."/>
            <person name="Dunand C."/>
            <person name="Henrissat B."/>
            <person name="Grigoriev I.V."/>
            <person name="Hibbett D."/>
            <person name="Nagy L.G."/>
            <person name="Martin F.M."/>
        </authorList>
    </citation>
    <scope>NUCLEOTIDE SEQUENCE</scope>
    <source>
        <strain evidence="1">P2</strain>
    </source>
</reference>
<evidence type="ECO:0000313" key="2">
    <source>
        <dbReference type="Proteomes" id="UP000886501"/>
    </source>
</evidence>
<sequence length="156" mass="17780">MCWEVVAKRGSSFMECAVLEHERMYVVQGVDELRGAIPNCDHLTTFSASRLICGHPTVQDRNRVPNLPCRKTELSTQVSGHTLERVSDVLEKAGTNLIPKILICLAKTNTITYPRKPCKRRIITLIARLPMFETLRSTLKSLPRWWMGVRLTLYGK</sequence>
<organism evidence="1 2">
    <name type="scientific">Thelephora ganbajun</name>
    <name type="common">Ganba fungus</name>
    <dbReference type="NCBI Taxonomy" id="370292"/>
    <lineage>
        <taxon>Eukaryota</taxon>
        <taxon>Fungi</taxon>
        <taxon>Dikarya</taxon>
        <taxon>Basidiomycota</taxon>
        <taxon>Agaricomycotina</taxon>
        <taxon>Agaricomycetes</taxon>
        <taxon>Thelephorales</taxon>
        <taxon>Thelephoraceae</taxon>
        <taxon>Thelephora</taxon>
    </lineage>
</organism>
<name>A0ACB6Z6D5_THEGA</name>
<gene>
    <name evidence="1" type="ORF">BDM02DRAFT_3121234</name>
</gene>
<comment type="caution">
    <text evidence="1">The sequence shown here is derived from an EMBL/GenBank/DDBJ whole genome shotgun (WGS) entry which is preliminary data.</text>
</comment>
<evidence type="ECO:0000313" key="1">
    <source>
        <dbReference type="EMBL" id="KAF9644858.1"/>
    </source>
</evidence>
<reference evidence="1" key="1">
    <citation type="submission" date="2019-10" db="EMBL/GenBank/DDBJ databases">
        <authorList>
            <consortium name="DOE Joint Genome Institute"/>
            <person name="Kuo A."/>
            <person name="Miyauchi S."/>
            <person name="Kiss E."/>
            <person name="Drula E."/>
            <person name="Kohler A."/>
            <person name="Sanchez-Garcia M."/>
            <person name="Andreopoulos B."/>
            <person name="Barry K.W."/>
            <person name="Bonito G."/>
            <person name="Buee M."/>
            <person name="Carver A."/>
            <person name="Chen C."/>
            <person name="Cichocki N."/>
            <person name="Clum A."/>
            <person name="Culley D."/>
            <person name="Crous P.W."/>
            <person name="Fauchery L."/>
            <person name="Girlanda M."/>
            <person name="Hayes R."/>
            <person name="Keri Z."/>
            <person name="Labutti K."/>
            <person name="Lipzen A."/>
            <person name="Lombard V."/>
            <person name="Magnuson J."/>
            <person name="Maillard F."/>
            <person name="Morin E."/>
            <person name="Murat C."/>
            <person name="Nolan M."/>
            <person name="Ohm R."/>
            <person name="Pangilinan J."/>
            <person name="Pereira M."/>
            <person name="Perotto S."/>
            <person name="Peter M."/>
            <person name="Riley R."/>
            <person name="Sitrit Y."/>
            <person name="Stielow B."/>
            <person name="Szollosi G."/>
            <person name="Zifcakova L."/>
            <person name="Stursova M."/>
            <person name="Spatafora J.W."/>
            <person name="Tedersoo L."/>
            <person name="Vaario L.-M."/>
            <person name="Yamada A."/>
            <person name="Yan M."/>
            <person name="Wang P."/>
            <person name="Xu J."/>
            <person name="Bruns T."/>
            <person name="Baldrian P."/>
            <person name="Vilgalys R."/>
            <person name="Henrissat B."/>
            <person name="Grigoriev I.V."/>
            <person name="Hibbett D."/>
            <person name="Nagy L.G."/>
            <person name="Martin F.M."/>
        </authorList>
    </citation>
    <scope>NUCLEOTIDE SEQUENCE</scope>
    <source>
        <strain evidence="1">P2</strain>
    </source>
</reference>
<proteinExistence type="predicted"/>
<dbReference type="Proteomes" id="UP000886501">
    <property type="component" value="Unassembled WGS sequence"/>
</dbReference>
<keyword evidence="2" id="KW-1185">Reference proteome</keyword>